<dbReference type="AlphaFoldDB" id="A0A5S9X666"/>
<organism evidence="1 2">
    <name type="scientific">Arabidopsis thaliana</name>
    <name type="common">Mouse-ear cress</name>
    <dbReference type="NCBI Taxonomy" id="3702"/>
    <lineage>
        <taxon>Eukaryota</taxon>
        <taxon>Viridiplantae</taxon>
        <taxon>Streptophyta</taxon>
        <taxon>Embryophyta</taxon>
        <taxon>Tracheophyta</taxon>
        <taxon>Spermatophyta</taxon>
        <taxon>Magnoliopsida</taxon>
        <taxon>eudicotyledons</taxon>
        <taxon>Gunneridae</taxon>
        <taxon>Pentapetalae</taxon>
        <taxon>rosids</taxon>
        <taxon>malvids</taxon>
        <taxon>Brassicales</taxon>
        <taxon>Brassicaceae</taxon>
        <taxon>Camelineae</taxon>
        <taxon>Arabidopsis</taxon>
    </lineage>
</organism>
<dbReference type="Proteomes" id="UP000434276">
    <property type="component" value="Unassembled WGS sequence"/>
</dbReference>
<protein>
    <submittedName>
        <fullName evidence="1">Uncharacterized protein</fullName>
    </submittedName>
</protein>
<sequence length="70" mass="8201">MCGRDLHGMTLFELMLFEGRLLDTLTNVKAQMLEPRMDEIARQLEHESMSLSTEKETCGKVDHQQIFLRF</sequence>
<gene>
    <name evidence="1" type="ORF">C24_LOCUS10512</name>
</gene>
<evidence type="ECO:0000313" key="2">
    <source>
        <dbReference type="Proteomes" id="UP000434276"/>
    </source>
</evidence>
<evidence type="ECO:0000313" key="1">
    <source>
        <dbReference type="EMBL" id="CAA0376234.1"/>
    </source>
</evidence>
<accession>A0A5S9X666</accession>
<proteinExistence type="predicted"/>
<dbReference type="EMBL" id="CACSHJ010000088">
    <property type="protein sequence ID" value="CAA0376234.1"/>
    <property type="molecule type" value="Genomic_DNA"/>
</dbReference>
<name>A0A5S9X666_ARATH</name>
<reference evidence="1 2" key="1">
    <citation type="submission" date="2019-12" db="EMBL/GenBank/DDBJ databases">
        <authorList>
            <person name="Jiao W.-B."/>
            <person name="Schneeberger K."/>
        </authorList>
    </citation>
    <scope>NUCLEOTIDE SEQUENCE [LARGE SCALE GENOMIC DNA]</scope>
    <source>
        <strain evidence="2">cv. C24</strain>
    </source>
</reference>